<comment type="caution">
    <text evidence="2">The sequence shown here is derived from an EMBL/GenBank/DDBJ whole genome shotgun (WGS) entry which is preliminary data.</text>
</comment>
<evidence type="ECO:0000313" key="2">
    <source>
        <dbReference type="EMBL" id="PTL54103.1"/>
    </source>
</evidence>
<name>A0A2T4UB58_9ACTN</name>
<dbReference type="EMBL" id="PYYB01000006">
    <property type="protein sequence ID" value="PTL54103.1"/>
    <property type="molecule type" value="Genomic_DNA"/>
</dbReference>
<feature type="region of interest" description="Disordered" evidence="1">
    <location>
        <begin position="1"/>
        <end position="20"/>
    </location>
</feature>
<keyword evidence="3" id="KW-1185">Reference proteome</keyword>
<proteinExistence type="predicted"/>
<dbReference type="RefSeq" id="WP_107571378.1">
    <property type="nucleotide sequence ID" value="NZ_PYYB01000006.1"/>
</dbReference>
<gene>
    <name evidence="2" type="ORF">C7Y72_22060</name>
</gene>
<evidence type="ECO:0000313" key="3">
    <source>
        <dbReference type="Proteomes" id="UP000240739"/>
    </source>
</evidence>
<reference evidence="2 3" key="1">
    <citation type="submission" date="2018-03" db="EMBL/GenBank/DDBJ databases">
        <title>Aquarubrobacter algicola gen. nov., sp. nov., a novel actinobacterium isolated from shallow eutrophic lake during the end of cyanobacterial harmful algal blooms.</title>
        <authorList>
            <person name="Chun S.J."/>
        </authorList>
    </citation>
    <scope>NUCLEOTIDE SEQUENCE [LARGE SCALE GENOMIC DNA]</scope>
    <source>
        <strain evidence="2 3">Seoho-28</strain>
    </source>
</reference>
<dbReference type="Proteomes" id="UP000240739">
    <property type="component" value="Unassembled WGS sequence"/>
</dbReference>
<protein>
    <submittedName>
        <fullName evidence="2">Uncharacterized protein</fullName>
    </submittedName>
</protein>
<organism evidence="2 3">
    <name type="scientific">Paraconexibacter algicola</name>
    <dbReference type="NCBI Taxonomy" id="2133960"/>
    <lineage>
        <taxon>Bacteria</taxon>
        <taxon>Bacillati</taxon>
        <taxon>Actinomycetota</taxon>
        <taxon>Thermoleophilia</taxon>
        <taxon>Solirubrobacterales</taxon>
        <taxon>Paraconexibacteraceae</taxon>
        <taxon>Paraconexibacter</taxon>
    </lineage>
</organism>
<accession>A0A2T4UB58</accession>
<evidence type="ECO:0000256" key="1">
    <source>
        <dbReference type="SAM" id="MobiDB-lite"/>
    </source>
</evidence>
<sequence>MDRTTAEGIARAWADSPERRSEAHEAGLGLVQRIASGLAQLPVEPRSWAVVPRVTPEREAVDGDVTVLLLTDTALVSCEIDVPRLEAWEIALTAFPFPLAVLQWAVVVQWFGAGEEPFTERHVTVLQSGEATVAVLGDERLEGREPDREARAFRDAVVAAIDAATPTG</sequence>
<dbReference type="AlphaFoldDB" id="A0A2T4UB58"/>